<dbReference type="OrthoDB" id="3364670at2759"/>
<protein>
    <submittedName>
        <fullName evidence="1">Uncharacterized protein</fullName>
    </submittedName>
</protein>
<dbReference type="RefSeq" id="XP_041157561.1">
    <property type="nucleotide sequence ID" value="XM_041307004.1"/>
</dbReference>
<accession>A0A9P7DEV2</accession>
<dbReference type="EMBL" id="JABBWE010000048">
    <property type="protein sequence ID" value="KAG1790607.1"/>
    <property type="molecule type" value="Genomic_DNA"/>
</dbReference>
<name>A0A9P7DEV2_9AGAM</name>
<evidence type="ECO:0000313" key="2">
    <source>
        <dbReference type="Proteomes" id="UP000719766"/>
    </source>
</evidence>
<sequence>MEADNLCRFFEEELTALELSIRLSQNERFLVPLEQRCSHFLKLKVRWSNALASSVRFSSRAKEALNRAIIYSGGTHGTPLHLTSVIVQDPVPEDEPLLPEADDPIEVEPEQAALADILEGHSAGADFNEDQDLVSNVCADMVWDCPECYD</sequence>
<gene>
    <name evidence="1" type="ORF">HD556DRAFT_1445898</name>
</gene>
<proteinExistence type="predicted"/>
<comment type="caution">
    <text evidence="1">The sequence shown here is derived from an EMBL/GenBank/DDBJ whole genome shotgun (WGS) entry which is preliminary data.</text>
</comment>
<dbReference type="Proteomes" id="UP000719766">
    <property type="component" value="Unassembled WGS sequence"/>
</dbReference>
<keyword evidence="2" id="KW-1185">Reference proteome</keyword>
<evidence type="ECO:0000313" key="1">
    <source>
        <dbReference type="EMBL" id="KAG1790607.1"/>
    </source>
</evidence>
<dbReference type="GeneID" id="64600768"/>
<reference evidence="1" key="1">
    <citation type="journal article" date="2020" name="New Phytol.">
        <title>Comparative genomics reveals dynamic genome evolution in host specialist ectomycorrhizal fungi.</title>
        <authorList>
            <person name="Lofgren L.A."/>
            <person name="Nguyen N.H."/>
            <person name="Vilgalys R."/>
            <person name="Ruytinx J."/>
            <person name="Liao H.L."/>
            <person name="Branco S."/>
            <person name="Kuo A."/>
            <person name="LaButti K."/>
            <person name="Lipzen A."/>
            <person name="Andreopoulos W."/>
            <person name="Pangilinan J."/>
            <person name="Riley R."/>
            <person name="Hundley H."/>
            <person name="Na H."/>
            <person name="Barry K."/>
            <person name="Grigoriev I.V."/>
            <person name="Stajich J.E."/>
            <person name="Kennedy P.G."/>
        </authorList>
    </citation>
    <scope>NUCLEOTIDE SEQUENCE</scope>
    <source>
        <strain evidence="1">S12</strain>
    </source>
</reference>
<organism evidence="1 2">
    <name type="scientific">Suillus plorans</name>
    <dbReference type="NCBI Taxonomy" id="116603"/>
    <lineage>
        <taxon>Eukaryota</taxon>
        <taxon>Fungi</taxon>
        <taxon>Dikarya</taxon>
        <taxon>Basidiomycota</taxon>
        <taxon>Agaricomycotina</taxon>
        <taxon>Agaricomycetes</taxon>
        <taxon>Agaricomycetidae</taxon>
        <taxon>Boletales</taxon>
        <taxon>Suillineae</taxon>
        <taxon>Suillaceae</taxon>
        <taxon>Suillus</taxon>
    </lineage>
</organism>
<dbReference type="AlphaFoldDB" id="A0A9P7DEV2"/>